<dbReference type="GO" id="GO:0006402">
    <property type="term" value="P:mRNA catabolic process"/>
    <property type="evidence" value="ECO:0007669"/>
    <property type="project" value="TreeGrafter"/>
</dbReference>
<keyword evidence="6 7" id="KW-0694">RNA-binding</keyword>
<dbReference type="InterPro" id="IPR004476">
    <property type="entry name" value="RNase_II/RNase_R"/>
</dbReference>
<evidence type="ECO:0000259" key="9">
    <source>
        <dbReference type="PROSITE" id="PS50126"/>
    </source>
</evidence>
<keyword evidence="4 7" id="KW-0378">Hydrolase</keyword>
<keyword evidence="3 7" id="KW-0540">Nuclease</keyword>
<dbReference type="PANTHER" id="PTHR23355:SF9">
    <property type="entry name" value="DIS3-LIKE EXONUCLEASE 2"/>
    <property type="match status" value="1"/>
</dbReference>
<evidence type="ECO:0000256" key="4">
    <source>
        <dbReference type="ARBA" id="ARBA00022801"/>
    </source>
</evidence>
<evidence type="ECO:0000313" key="10">
    <source>
        <dbReference type="EMBL" id="AMW35675.1"/>
    </source>
</evidence>
<dbReference type="NCBIfam" id="TIGR00358">
    <property type="entry name" value="3_prime_RNase"/>
    <property type="match status" value="1"/>
</dbReference>
<dbReference type="PROSITE" id="PS01175">
    <property type="entry name" value="RIBONUCLEASE_II"/>
    <property type="match status" value="1"/>
</dbReference>
<evidence type="ECO:0000313" key="11">
    <source>
        <dbReference type="Proteomes" id="UP000076066"/>
    </source>
</evidence>
<feature type="compositionally biased region" description="Basic residues" evidence="8">
    <location>
        <begin position="732"/>
        <end position="745"/>
    </location>
</feature>
<keyword evidence="11" id="KW-1185">Reference proteome</keyword>
<dbReference type="InterPro" id="IPR003029">
    <property type="entry name" value="S1_domain"/>
</dbReference>
<comment type="function">
    <text evidence="7">3'-5' exoribonuclease that releases 5'-nucleoside monophosphates and is involved in maturation of structured RNAs.</text>
</comment>
<dbReference type="CDD" id="cd04471">
    <property type="entry name" value="S1_RNase_R"/>
    <property type="match status" value="1"/>
</dbReference>
<comment type="similarity">
    <text evidence="7">Belongs to the RNR ribonuclease family. RNase R subfamily.</text>
</comment>
<dbReference type="SMART" id="SM00955">
    <property type="entry name" value="RNB"/>
    <property type="match status" value="1"/>
</dbReference>
<evidence type="ECO:0000256" key="3">
    <source>
        <dbReference type="ARBA" id="ARBA00022722"/>
    </source>
</evidence>
<gene>
    <name evidence="7" type="primary">rnr</name>
    <name evidence="10" type="ORF">AY555_09160</name>
</gene>
<organism evidence="10 11">
    <name type="scientific">Haematospirillum jordaniae</name>
    <dbReference type="NCBI Taxonomy" id="1549855"/>
    <lineage>
        <taxon>Bacteria</taxon>
        <taxon>Pseudomonadati</taxon>
        <taxon>Pseudomonadota</taxon>
        <taxon>Alphaproteobacteria</taxon>
        <taxon>Rhodospirillales</taxon>
        <taxon>Novispirillaceae</taxon>
        <taxon>Haematospirillum</taxon>
    </lineage>
</organism>
<keyword evidence="2 7" id="KW-0963">Cytoplasm</keyword>
<accession>A0A143DG19</accession>
<dbReference type="GO" id="GO:0008859">
    <property type="term" value="F:exoribonuclease II activity"/>
    <property type="evidence" value="ECO:0007669"/>
    <property type="project" value="UniProtKB-UniRule"/>
</dbReference>
<dbReference type="OrthoDB" id="9764149at2"/>
<comment type="subcellular location">
    <subcellularLocation>
        <location evidence="7">Cytoplasm</location>
    </subcellularLocation>
</comment>
<feature type="region of interest" description="Disordered" evidence="8">
    <location>
        <begin position="718"/>
        <end position="770"/>
    </location>
</feature>
<dbReference type="InterPro" id="IPR011805">
    <property type="entry name" value="RNase_R"/>
</dbReference>
<dbReference type="NCBIfam" id="TIGR02063">
    <property type="entry name" value="RNase_R"/>
    <property type="match status" value="1"/>
</dbReference>
<dbReference type="EMBL" id="CP014525">
    <property type="protein sequence ID" value="AMW35675.1"/>
    <property type="molecule type" value="Genomic_DNA"/>
</dbReference>
<reference evidence="10 11" key="1">
    <citation type="submission" date="2016-02" db="EMBL/GenBank/DDBJ databases">
        <title>Complete Genome of H5569, the type strain of the newly described species Haematospirillium jordaniae.</title>
        <authorList>
            <person name="Nicholson A.C."/>
            <person name="Humrighouse B.W."/>
            <person name="Loparov V."/>
            <person name="McQuiston J.R."/>
        </authorList>
    </citation>
    <scope>NUCLEOTIDE SEQUENCE [LARGE SCALE GENOMIC DNA]</scope>
    <source>
        <strain evidence="10 11">H5569</strain>
    </source>
</reference>
<dbReference type="PANTHER" id="PTHR23355">
    <property type="entry name" value="RIBONUCLEASE"/>
    <property type="match status" value="1"/>
</dbReference>
<evidence type="ECO:0000256" key="2">
    <source>
        <dbReference type="ARBA" id="ARBA00022490"/>
    </source>
</evidence>
<feature type="domain" description="S1 motif" evidence="9">
    <location>
        <begin position="631"/>
        <end position="712"/>
    </location>
</feature>
<dbReference type="RefSeq" id="WP_066136860.1">
    <property type="nucleotide sequence ID" value="NZ_CP014525.1"/>
</dbReference>
<protein>
    <recommendedName>
        <fullName evidence="7">Ribonuclease R</fullName>
        <shortName evidence="7">RNase R</shortName>
        <ecNumber evidence="7">3.1.13.1</ecNumber>
    </recommendedName>
</protein>
<dbReference type="InterPro" id="IPR022966">
    <property type="entry name" value="RNase_II/R_CS"/>
</dbReference>
<sequence length="770" mass="85636">MAKKNPKHVPVPTRKDVLDFIQGNPGRISKRELARAFNLTAEQRPLLQQIIKGLEKEGQIQRRHKHRPQYPERLPQMVAIQITGTDSEGELVGRPLTWEQEGSPPRVFVTATRRGLPTVGVGDHVLCKLTPGRNGNYNGHVIQKLVETPARVLGILEAGVNGLLLRPTDRRDRQGYVIARGDAAGAHVGELVEAEILSGRRSGLRQAKVLDRLGSMNSPGAVSLIAIHAHGIPVEFPADALEQAAKAKKAPLGKRTDLRSVPLVTIDGEDARDFDDAVWAEPTEDGGWHALVAIADVSYYVRPGTPLDKTAYERGNSVYFPDRVVPMLPEALSNGWCSLRPNEERPCVAVHMWFDAKGKKIRHTFIRGLMKSKARLTYTQVQNAFDGIMDETTSPLDEDVLKPLYGCFKALRSHREHRGALEITIPERKILVDDTGAVTAIQPRIQSDSHRLVEELMVAANVCAAETLESLEAPCMYRVHDEPPMERLENLRTFLRTIGLNLATGALTPRNFNHILERVKDTAYEHLVHSVVLRSQSQAIYTPENRGHFGLGLRHYAHFTSPIRRYADLLVHRALISGLGLGTRNEYLPEEQAASFPQAGEHISSTERRAAQAERDVIDRYTAHFMASKVGARFAGRVASVNRFGLFVELDETGANGLIPISTLQDDFYHYDEGAHRLSGQSGRVSYTLGDRILVTLAKADPLTGSLIFEIVRQGRDSQHLQRDNTNTQTRRGPKPFKGNRRKVGSRQAPQDLQVAYPASSTKRKPGKRK</sequence>
<dbReference type="HAMAP" id="MF_01895">
    <property type="entry name" value="RNase_R"/>
    <property type="match status" value="1"/>
</dbReference>
<evidence type="ECO:0000256" key="8">
    <source>
        <dbReference type="SAM" id="MobiDB-lite"/>
    </source>
</evidence>
<dbReference type="Proteomes" id="UP000076066">
    <property type="component" value="Chromosome"/>
</dbReference>
<dbReference type="Pfam" id="PF00575">
    <property type="entry name" value="S1"/>
    <property type="match status" value="1"/>
</dbReference>
<dbReference type="SMART" id="SM00316">
    <property type="entry name" value="S1"/>
    <property type="match status" value="1"/>
</dbReference>
<dbReference type="Gene3D" id="2.40.50.140">
    <property type="entry name" value="Nucleic acid-binding proteins"/>
    <property type="match status" value="1"/>
</dbReference>
<dbReference type="SUPFAM" id="SSF50249">
    <property type="entry name" value="Nucleic acid-binding proteins"/>
    <property type="match status" value="2"/>
</dbReference>
<evidence type="ECO:0000256" key="7">
    <source>
        <dbReference type="HAMAP-Rule" id="MF_01895"/>
    </source>
</evidence>
<evidence type="ECO:0000256" key="6">
    <source>
        <dbReference type="ARBA" id="ARBA00022884"/>
    </source>
</evidence>
<evidence type="ECO:0000256" key="1">
    <source>
        <dbReference type="ARBA" id="ARBA00001849"/>
    </source>
</evidence>
<evidence type="ECO:0000256" key="5">
    <source>
        <dbReference type="ARBA" id="ARBA00022839"/>
    </source>
</evidence>
<dbReference type="EC" id="3.1.13.1" evidence="7"/>
<dbReference type="Pfam" id="PF17876">
    <property type="entry name" value="CSD2"/>
    <property type="match status" value="1"/>
</dbReference>
<dbReference type="STRING" id="1549855.AY555_09160"/>
<proteinExistence type="inferred from homology"/>
<dbReference type="InterPro" id="IPR050180">
    <property type="entry name" value="RNR_Ribonuclease"/>
</dbReference>
<dbReference type="PROSITE" id="PS50126">
    <property type="entry name" value="S1"/>
    <property type="match status" value="1"/>
</dbReference>
<dbReference type="GO" id="GO:0005829">
    <property type="term" value="C:cytosol"/>
    <property type="evidence" value="ECO:0007669"/>
    <property type="project" value="TreeGrafter"/>
</dbReference>
<dbReference type="InterPro" id="IPR012340">
    <property type="entry name" value="NA-bd_OB-fold"/>
</dbReference>
<dbReference type="KEGG" id="hjo:AY555_09160"/>
<dbReference type="AlphaFoldDB" id="A0A143DG19"/>
<keyword evidence="5 7" id="KW-0269">Exonuclease</keyword>
<dbReference type="InterPro" id="IPR040476">
    <property type="entry name" value="CSD2"/>
</dbReference>
<dbReference type="Pfam" id="PF00773">
    <property type="entry name" value="RNB"/>
    <property type="match status" value="1"/>
</dbReference>
<dbReference type="GeneID" id="53317321"/>
<dbReference type="InterPro" id="IPR001900">
    <property type="entry name" value="RNase_II/R"/>
</dbReference>
<name>A0A143DG19_9PROT</name>
<dbReference type="GO" id="GO:0003723">
    <property type="term" value="F:RNA binding"/>
    <property type="evidence" value="ECO:0007669"/>
    <property type="project" value="UniProtKB-UniRule"/>
</dbReference>
<comment type="catalytic activity">
    <reaction evidence="1 7">
        <text>Exonucleolytic cleavage in the 3'- to 5'-direction to yield nucleoside 5'-phosphates.</text>
        <dbReference type="EC" id="3.1.13.1"/>
    </reaction>
</comment>